<reference evidence="4" key="1">
    <citation type="submission" date="2016-07" db="EMBL/GenBank/DDBJ databases">
        <authorList>
            <person name="Florea S."/>
            <person name="Webb J.S."/>
            <person name="Jaromczyk J."/>
            <person name="Schardl C.L."/>
        </authorList>
    </citation>
    <scope>NUCLEOTIDE SEQUENCE [LARGE SCALE GENOMIC DNA]</scope>
    <source>
        <strain evidence="4">CC-VM-7</strain>
    </source>
</reference>
<dbReference type="SMART" id="SM00867">
    <property type="entry name" value="YceI"/>
    <property type="match status" value="1"/>
</dbReference>
<evidence type="ECO:0000313" key="5">
    <source>
        <dbReference type="Proteomes" id="UP001350005"/>
    </source>
</evidence>
<dbReference type="InterPro" id="IPR036761">
    <property type="entry name" value="TTHA0802/YceI-like_sf"/>
</dbReference>
<protein>
    <submittedName>
        <fullName evidence="3">Lipid-binding protein</fullName>
    </submittedName>
    <submittedName>
        <fullName evidence="2">YceI family protein</fullName>
    </submittedName>
</protein>
<dbReference type="Gene3D" id="2.40.128.110">
    <property type="entry name" value="Lipid/polyisoprenoid-binding, YceI-like"/>
    <property type="match status" value="1"/>
</dbReference>
<accession>A0A1B8ZNC3</accession>
<reference evidence="2 5" key="3">
    <citation type="submission" date="2024-01" db="EMBL/GenBank/DDBJ databases">
        <title>Whole genome of Chryseobacterium arthrosphaerae NNCa 2741.</title>
        <authorList>
            <person name="Boriskina E.V."/>
            <person name="Gordinskaya N.A."/>
            <person name="Kropotov V.S."/>
            <person name="Alekseeva A.E."/>
            <person name="Makhova M.A."/>
            <person name="Kryazhev D.V."/>
            <person name="Shkurkina I.S."/>
        </authorList>
    </citation>
    <scope>NUCLEOTIDE SEQUENCE [LARGE SCALE GENOMIC DNA]</scope>
    <source>
        <strain evidence="2 5">NNCa 2741</strain>
    </source>
</reference>
<organism evidence="3 4">
    <name type="scientific">Chryseobacterium arthrosphaerae</name>
    <dbReference type="NCBI Taxonomy" id="651561"/>
    <lineage>
        <taxon>Bacteria</taxon>
        <taxon>Pseudomonadati</taxon>
        <taxon>Bacteroidota</taxon>
        <taxon>Flavobacteriia</taxon>
        <taxon>Flavobacteriales</taxon>
        <taxon>Weeksellaceae</taxon>
        <taxon>Chryseobacterium group</taxon>
        <taxon>Chryseobacterium</taxon>
    </lineage>
</organism>
<evidence type="ECO:0000259" key="1">
    <source>
        <dbReference type="SMART" id="SM00867"/>
    </source>
</evidence>
<evidence type="ECO:0000313" key="4">
    <source>
        <dbReference type="Proteomes" id="UP000093432"/>
    </source>
</evidence>
<dbReference type="GeneID" id="78305279"/>
<dbReference type="EMBL" id="JAZGJU010000024">
    <property type="protein sequence ID" value="MEE6128192.1"/>
    <property type="molecule type" value="Genomic_DNA"/>
</dbReference>
<evidence type="ECO:0000313" key="2">
    <source>
        <dbReference type="EMBL" id="MEE6128192.1"/>
    </source>
</evidence>
<dbReference type="EMBL" id="MAYG01000001">
    <property type="protein sequence ID" value="OCA73024.1"/>
    <property type="molecule type" value="Genomic_DNA"/>
</dbReference>
<proteinExistence type="predicted"/>
<dbReference type="SUPFAM" id="SSF101874">
    <property type="entry name" value="YceI-like"/>
    <property type="match status" value="1"/>
</dbReference>
<dbReference type="AlphaFoldDB" id="A0A1B8ZNC3"/>
<dbReference type="PANTHER" id="PTHR34406:SF1">
    <property type="entry name" value="PROTEIN YCEI"/>
    <property type="match status" value="1"/>
</dbReference>
<dbReference type="Proteomes" id="UP001350005">
    <property type="component" value="Unassembled WGS sequence"/>
</dbReference>
<reference evidence="3" key="2">
    <citation type="submission" date="2016-07" db="EMBL/GenBank/DDBJ databases">
        <authorList>
            <person name="Jeong J.-J."/>
            <person name="Kim D.W."/>
            <person name="Sang M.K."/>
            <person name="Choi I.-G."/>
            <person name="Kim K.D."/>
        </authorList>
    </citation>
    <scope>NUCLEOTIDE SEQUENCE</scope>
    <source>
        <strain evidence="3">CC-VM-7</strain>
    </source>
</reference>
<sequence length="188" mass="20672">MKKIFFLAVLAGGLAFGQSKKVVASDVHWWGYKVAKSEASSHDGTVKVKSGDMVMKGNQLVGGNFVLDMTSINATDLTGEYQQKLNGHLKNGDFFEVEKFPTASFKITSVKKNNDKIYNSLVTGNLTVKGKTNTVSFPAKISYSKGVVSLVSNKFSFDRQKFDVAYKSTMQDVFVKDDIDMVVKVTAQ</sequence>
<dbReference type="Proteomes" id="UP000093432">
    <property type="component" value="Unassembled WGS sequence"/>
</dbReference>
<name>A0A1B8ZNC3_9FLAO</name>
<dbReference type="OrthoDB" id="951410at2"/>
<keyword evidence="5" id="KW-1185">Reference proteome</keyword>
<gene>
    <name evidence="3" type="ORF">BBI00_01120</name>
    <name evidence="2" type="ORF">V2E39_12425</name>
</gene>
<dbReference type="KEGG" id="carh:EGY05_04160"/>
<dbReference type="RefSeq" id="WP_065397035.1">
    <property type="nucleotide sequence ID" value="NZ_CP033811.1"/>
</dbReference>
<feature type="domain" description="Lipid/polyisoprenoid-binding YceI-like" evidence="1">
    <location>
        <begin position="19"/>
        <end position="188"/>
    </location>
</feature>
<dbReference type="STRING" id="651561.BBI00_01120"/>
<evidence type="ECO:0000313" key="3">
    <source>
        <dbReference type="EMBL" id="OCA73024.1"/>
    </source>
</evidence>
<dbReference type="PANTHER" id="PTHR34406">
    <property type="entry name" value="PROTEIN YCEI"/>
    <property type="match status" value="1"/>
</dbReference>
<comment type="caution">
    <text evidence="3">The sequence shown here is derived from an EMBL/GenBank/DDBJ whole genome shotgun (WGS) entry which is preliminary data.</text>
</comment>
<dbReference type="InterPro" id="IPR007372">
    <property type="entry name" value="Lipid/polyisoprenoid-bd_YceI"/>
</dbReference>
<dbReference type="Pfam" id="PF04264">
    <property type="entry name" value="YceI"/>
    <property type="match status" value="1"/>
</dbReference>